<dbReference type="KEGG" id="smo:SELMODRAFT_115913"/>
<dbReference type="SUPFAM" id="SSF63380">
    <property type="entry name" value="Riboflavin synthase domain-like"/>
    <property type="match status" value="1"/>
</dbReference>
<dbReference type="GO" id="GO:0016174">
    <property type="term" value="F:NAD(P)H oxidase H2O2-forming activity"/>
    <property type="evidence" value="ECO:0000318"/>
    <property type="project" value="GO_Central"/>
</dbReference>
<dbReference type="Gramene" id="EFJ16727">
    <property type="protein sequence ID" value="EFJ16727"/>
    <property type="gene ID" value="SELMODRAFT_115913"/>
</dbReference>
<keyword evidence="9" id="KW-0521">NADP</keyword>
<keyword evidence="10 14" id="KW-1133">Transmembrane helix</keyword>
<keyword evidence="4" id="KW-0285">Flavoprotein</keyword>
<dbReference type="Gene3D" id="2.40.30.10">
    <property type="entry name" value="Translation factors"/>
    <property type="match status" value="1"/>
</dbReference>
<evidence type="ECO:0000256" key="13">
    <source>
        <dbReference type="SAM" id="MobiDB-lite"/>
    </source>
</evidence>
<keyword evidence="8" id="KW-0106">Calcium</keyword>
<dbReference type="InterPro" id="IPR017938">
    <property type="entry name" value="Riboflavin_synthase-like_b-brl"/>
</dbReference>
<keyword evidence="3" id="KW-0575">Peroxidase</keyword>
<protein>
    <submittedName>
        <fullName evidence="17">Uncharacterized protein RHD2L8-2</fullName>
    </submittedName>
</protein>
<evidence type="ECO:0000256" key="8">
    <source>
        <dbReference type="ARBA" id="ARBA00022837"/>
    </source>
</evidence>
<dbReference type="SFLD" id="SFLDG01169">
    <property type="entry name" value="NADPH_oxidase_subgroup_(NOX)"/>
    <property type="match status" value="1"/>
</dbReference>
<dbReference type="InterPro" id="IPR013121">
    <property type="entry name" value="Fe_red_NAD-bd_6"/>
</dbReference>
<feature type="compositionally biased region" description="Low complexity" evidence="13">
    <location>
        <begin position="1"/>
        <end position="22"/>
    </location>
</feature>
<feature type="transmembrane region" description="Helical" evidence="14">
    <location>
        <begin position="560"/>
        <end position="579"/>
    </location>
</feature>
<dbReference type="Gene3D" id="1.10.238.10">
    <property type="entry name" value="EF-hand"/>
    <property type="match status" value="1"/>
</dbReference>
<dbReference type="SUPFAM" id="SSF52343">
    <property type="entry name" value="Ferredoxin reductase-like, C-terminal NADP-linked domain"/>
    <property type="match status" value="1"/>
</dbReference>
<dbReference type="Pfam" id="PF08030">
    <property type="entry name" value="NAD_binding_6"/>
    <property type="match status" value="1"/>
</dbReference>
<keyword evidence="7" id="KW-0274">FAD</keyword>
<evidence type="ECO:0000313" key="18">
    <source>
        <dbReference type="Proteomes" id="UP000001514"/>
    </source>
</evidence>
<sequence length="876" mass="99041">MRNLSGAGARSRGTSRTSSANTGTGGEVLVELQIGRADSDDSLLEINSLNSSSDHSAKRITSSKWKQFSQELKKLSLSRSGTNKGGAGAAAAAGGARLPRTKSSAETAIKGLRFISKATEKADREQLWQDVATRFDSLAVDGFLSRADFGACIGMKDSKEFAGQLFDCLARKMDVNQLKIDKDQAREFWFWISDPSFDSRLEIFFDMCDKNSDGRITEEEVKEASFLPFFFASENKLSKLKEQADEYAALIMEELDPDNLGYVELWQLETLLRGEIVGASQRYSTQNVSQMLSQALVPPHRRGHLHEIKSKTKYFLAENWKRIWVLALWIAACVGLFTWKFVQYRNKAAFDVMGYCLCIAKGAAETLKLNMALILFPMCRNFLTYLRSTWLNQVVPFNDNINFHKTIAAGIVVGVLLHGGMHITCDIPRLVSYDEEEFIAKIGRGFNYRQPTYWEVVKGVEGVTGIVMVVLMAIAFTLATHKFRRNLVKFPWPFHRMTGFNTFWYTHHLFIIVYVLLIIHGIFLYLTYKWQQKTTWMYVAIPVLLYAFERIRRVFKSTVYPVKVVKVAIYTGNVMALYMTKPPNFRYKSGMYMVLNCPAVSPFEWHPFSITSAPGDEYLSVHIRTLGDWTAELKNVFSQICEPSAGGKSGLLRAEAWNSGDSSNFPKLFIDGPYGAPSQDYTSYDILLLVGLGIGATPFISVLKDMLNNMKKNETSADVRIPMPSPRRSPGNSTVPGWTPTNAYFYWVTREQGSFDWFKGVMNEVAEIDSKAVIELHNYLTSVYEEGDVRSALITMVQSLQHARNGVDIISGTRVKTHFARPNWRKVLSRLEKLHRGARIGVFYCGAPALGKELDALCKEYSHHNITKFDFQKENF</sequence>
<evidence type="ECO:0000256" key="9">
    <source>
        <dbReference type="ARBA" id="ARBA00022857"/>
    </source>
</evidence>
<evidence type="ECO:0000259" key="15">
    <source>
        <dbReference type="PROSITE" id="PS50222"/>
    </source>
</evidence>
<evidence type="ECO:0000256" key="12">
    <source>
        <dbReference type="ARBA" id="ARBA00023136"/>
    </source>
</evidence>
<dbReference type="HOGENOM" id="CLU_005646_6_0_1"/>
<evidence type="ECO:0000256" key="5">
    <source>
        <dbReference type="ARBA" id="ARBA00022692"/>
    </source>
</evidence>
<dbReference type="eggNOG" id="KOG0039">
    <property type="taxonomic scope" value="Eukaryota"/>
</dbReference>
<dbReference type="InterPro" id="IPR011992">
    <property type="entry name" value="EF-hand-dom_pair"/>
</dbReference>
<dbReference type="InterPro" id="IPR039261">
    <property type="entry name" value="FNR_nucleotide-bd"/>
</dbReference>
<comment type="subcellular location">
    <subcellularLocation>
        <location evidence="1">Membrane</location>
        <topology evidence="1">Multi-pass membrane protein</topology>
    </subcellularLocation>
</comment>
<feature type="transmembrane region" description="Helical" evidence="14">
    <location>
        <begin position="462"/>
        <end position="481"/>
    </location>
</feature>
<dbReference type="PROSITE" id="PS00018">
    <property type="entry name" value="EF_HAND_1"/>
    <property type="match status" value="1"/>
</dbReference>
<dbReference type="InterPro" id="IPR000778">
    <property type="entry name" value="Cyt_b245_heavy_chain"/>
</dbReference>
<dbReference type="InterPro" id="IPR050369">
    <property type="entry name" value="RBOH/FRE"/>
</dbReference>
<dbReference type="InterPro" id="IPR017927">
    <property type="entry name" value="FAD-bd_FR_type"/>
</dbReference>
<evidence type="ECO:0000256" key="11">
    <source>
        <dbReference type="ARBA" id="ARBA00023002"/>
    </source>
</evidence>
<reference evidence="17 18" key="1">
    <citation type="journal article" date="2011" name="Science">
        <title>The Selaginella genome identifies genetic changes associated with the evolution of vascular plants.</title>
        <authorList>
            <person name="Banks J.A."/>
            <person name="Nishiyama T."/>
            <person name="Hasebe M."/>
            <person name="Bowman J.L."/>
            <person name="Gribskov M."/>
            <person name="dePamphilis C."/>
            <person name="Albert V.A."/>
            <person name="Aono N."/>
            <person name="Aoyama T."/>
            <person name="Ambrose B.A."/>
            <person name="Ashton N.W."/>
            <person name="Axtell M.J."/>
            <person name="Barker E."/>
            <person name="Barker M.S."/>
            <person name="Bennetzen J.L."/>
            <person name="Bonawitz N.D."/>
            <person name="Chapple C."/>
            <person name="Cheng C."/>
            <person name="Correa L.G."/>
            <person name="Dacre M."/>
            <person name="DeBarry J."/>
            <person name="Dreyer I."/>
            <person name="Elias M."/>
            <person name="Engstrom E.M."/>
            <person name="Estelle M."/>
            <person name="Feng L."/>
            <person name="Finet C."/>
            <person name="Floyd S.K."/>
            <person name="Frommer W.B."/>
            <person name="Fujita T."/>
            <person name="Gramzow L."/>
            <person name="Gutensohn M."/>
            <person name="Harholt J."/>
            <person name="Hattori M."/>
            <person name="Heyl A."/>
            <person name="Hirai T."/>
            <person name="Hiwatashi Y."/>
            <person name="Ishikawa M."/>
            <person name="Iwata M."/>
            <person name="Karol K.G."/>
            <person name="Koehler B."/>
            <person name="Kolukisaoglu U."/>
            <person name="Kubo M."/>
            <person name="Kurata T."/>
            <person name="Lalonde S."/>
            <person name="Li K."/>
            <person name="Li Y."/>
            <person name="Litt A."/>
            <person name="Lyons E."/>
            <person name="Manning G."/>
            <person name="Maruyama T."/>
            <person name="Michael T.P."/>
            <person name="Mikami K."/>
            <person name="Miyazaki S."/>
            <person name="Morinaga S."/>
            <person name="Murata T."/>
            <person name="Mueller-Roeber B."/>
            <person name="Nelson D.R."/>
            <person name="Obara M."/>
            <person name="Oguri Y."/>
            <person name="Olmstead R.G."/>
            <person name="Onodera N."/>
            <person name="Petersen B.L."/>
            <person name="Pils B."/>
            <person name="Prigge M."/>
            <person name="Rensing S.A."/>
            <person name="Riano-Pachon D.M."/>
            <person name="Roberts A.W."/>
            <person name="Sato Y."/>
            <person name="Scheller H.V."/>
            <person name="Schulz B."/>
            <person name="Schulz C."/>
            <person name="Shakirov E.V."/>
            <person name="Shibagaki N."/>
            <person name="Shinohara N."/>
            <person name="Shippen D.E."/>
            <person name="Soerensen I."/>
            <person name="Sotooka R."/>
            <person name="Sugimoto N."/>
            <person name="Sugita M."/>
            <person name="Sumikawa N."/>
            <person name="Tanurdzic M."/>
            <person name="Theissen G."/>
            <person name="Ulvskov P."/>
            <person name="Wakazuki S."/>
            <person name="Weng J.K."/>
            <person name="Willats W.W."/>
            <person name="Wipf D."/>
            <person name="Wolf P.G."/>
            <person name="Yang L."/>
            <person name="Zimmer A.D."/>
            <person name="Zhu Q."/>
            <person name="Mitros T."/>
            <person name="Hellsten U."/>
            <person name="Loque D."/>
            <person name="Otillar R."/>
            <person name="Salamov A."/>
            <person name="Schmutz J."/>
            <person name="Shapiro H."/>
            <person name="Lindquist E."/>
            <person name="Lucas S."/>
            <person name="Rokhsar D."/>
            <person name="Grigoriev I.V."/>
        </authorList>
    </citation>
    <scope>NUCLEOTIDE SEQUENCE [LARGE SCALE GENOMIC DNA]</scope>
</reference>
<evidence type="ECO:0000256" key="3">
    <source>
        <dbReference type="ARBA" id="ARBA00022559"/>
    </source>
</evidence>
<keyword evidence="11" id="KW-0560">Oxidoreductase</keyword>
<feature type="transmembrane region" description="Helical" evidence="14">
    <location>
        <begin position="323"/>
        <end position="342"/>
    </location>
</feature>
<evidence type="ECO:0000256" key="4">
    <source>
        <dbReference type="ARBA" id="ARBA00022630"/>
    </source>
</evidence>
<dbReference type="PANTHER" id="PTHR11972">
    <property type="entry name" value="NADPH OXIDASE"/>
    <property type="match status" value="1"/>
</dbReference>
<feature type="domain" description="EF-hand" evidence="15">
    <location>
        <begin position="196"/>
        <end position="231"/>
    </location>
</feature>
<dbReference type="GO" id="GO:0005509">
    <property type="term" value="F:calcium ion binding"/>
    <property type="evidence" value="ECO:0007669"/>
    <property type="project" value="InterPro"/>
</dbReference>
<dbReference type="EMBL" id="GL377617">
    <property type="protein sequence ID" value="EFJ16727.1"/>
    <property type="molecule type" value="Genomic_DNA"/>
</dbReference>
<evidence type="ECO:0000256" key="7">
    <source>
        <dbReference type="ARBA" id="ARBA00022827"/>
    </source>
</evidence>
<dbReference type="Pfam" id="PF08022">
    <property type="entry name" value="FAD_binding_8"/>
    <property type="match status" value="1"/>
</dbReference>
<dbReference type="Pfam" id="PF08414">
    <property type="entry name" value="NADPH_Ox"/>
    <property type="match status" value="1"/>
</dbReference>
<dbReference type="Proteomes" id="UP000001514">
    <property type="component" value="Unassembled WGS sequence"/>
</dbReference>
<keyword evidence="18" id="KW-1185">Reference proteome</keyword>
<gene>
    <name evidence="17" type="primary">RHD2L8-2</name>
    <name evidence="17" type="ORF">SELMODRAFT_115913</name>
</gene>
<dbReference type="CDD" id="cd06186">
    <property type="entry name" value="NOX_Duox_like_FAD_NADP"/>
    <property type="match status" value="1"/>
</dbReference>
<keyword evidence="6" id="KW-0479">Metal-binding</keyword>
<dbReference type="FunCoup" id="D8SFH9">
    <property type="interactions" value="500"/>
</dbReference>
<evidence type="ECO:0000256" key="10">
    <source>
        <dbReference type="ARBA" id="ARBA00022989"/>
    </source>
</evidence>
<organism evidence="18">
    <name type="scientific">Selaginella moellendorffii</name>
    <name type="common">Spikemoss</name>
    <dbReference type="NCBI Taxonomy" id="88036"/>
    <lineage>
        <taxon>Eukaryota</taxon>
        <taxon>Viridiplantae</taxon>
        <taxon>Streptophyta</taxon>
        <taxon>Embryophyta</taxon>
        <taxon>Tracheophyta</taxon>
        <taxon>Lycopodiopsida</taxon>
        <taxon>Selaginellales</taxon>
        <taxon>Selaginellaceae</taxon>
        <taxon>Selaginella</taxon>
    </lineage>
</organism>
<accession>D8SFH9</accession>
<dbReference type="CDD" id="cd00051">
    <property type="entry name" value="EFh"/>
    <property type="match status" value="1"/>
</dbReference>
<dbReference type="SUPFAM" id="SSF47473">
    <property type="entry name" value="EF-hand"/>
    <property type="match status" value="1"/>
</dbReference>
<evidence type="ECO:0000256" key="2">
    <source>
        <dbReference type="ARBA" id="ARBA00007975"/>
    </source>
</evidence>
<dbReference type="Pfam" id="PF01794">
    <property type="entry name" value="Ferric_reduct"/>
    <property type="match status" value="1"/>
</dbReference>
<feature type="region of interest" description="Disordered" evidence="13">
    <location>
        <begin position="79"/>
        <end position="98"/>
    </location>
</feature>
<feature type="region of interest" description="Disordered" evidence="13">
    <location>
        <begin position="1"/>
        <end position="27"/>
    </location>
</feature>
<dbReference type="PROSITE" id="PS50222">
    <property type="entry name" value="EF_HAND_2"/>
    <property type="match status" value="1"/>
</dbReference>
<proteinExistence type="inferred from homology"/>
<dbReference type="PRINTS" id="PR00466">
    <property type="entry name" value="GP91PHOX"/>
</dbReference>
<evidence type="ECO:0000256" key="14">
    <source>
        <dbReference type="SAM" id="Phobius"/>
    </source>
</evidence>
<feature type="domain" description="FAD-binding FR-type" evidence="16">
    <location>
        <begin position="557"/>
        <end position="680"/>
    </location>
</feature>
<dbReference type="FunFam" id="2.40.30.10:FF:000019">
    <property type="entry name" value="Respiratory burst oxidase homolog A"/>
    <property type="match status" value="1"/>
</dbReference>
<dbReference type="InterPro" id="IPR013112">
    <property type="entry name" value="FAD-bd_8"/>
</dbReference>
<evidence type="ECO:0000256" key="1">
    <source>
        <dbReference type="ARBA" id="ARBA00004141"/>
    </source>
</evidence>
<dbReference type="PANTHER" id="PTHR11972:SF197">
    <property type="entry name" value="RESPIRATORY BURST OXIDASE HOMOLOG PROTEIN D"/>
    <property type="match status" value="1"/>
</dbReference>
<dbReference type="InterPro" id="IPR018247">
    <property type="entry name" value="EF_Hand_1_Ca_BS"/>
</dbReference>
<evidence type="ECO:0000256" key="6">
    <source>
        <dbReference type="ARBA" id="ARBA00022723"/>
    </source>
</evidence>
<dbReference type="FunFam" id="1.10.238.10:FF:000049">
    <property type="entry name" value="Respiratory burst oxidase homolog A"/>
    <property type="match status" value="1"/>
</dbReference>
<name>D8SFH9_SELML</name>
<keyword evidence="5 14" id="KW-0812">Transmembrane</keyword>
<dbReference type="PROSITE" id="PS51384">
    <property type="entry name" value="FAD_FR"/>
    <property type="match status" value="1"/>
</dbReference>
<feature type="transmembrane region" description="Helical" evidence="14">
    <location>
        <begin position="502"/>
        <end position="524"/>
    </location>
</feature>
<comment type="similarity">
    <text evidence="2">Belongs to the RBOH (TC 5.B.1.3) family.</text>
</comment>
<feature type="transmembrane region" description="Helical" evidence="14">
    <location>
        <begin position="686"/>
        <end position="703"/>
    </location>
</feature>
<keyword evidence="12 14" id="KW-0472">Membrane</keyword>
<dbReference type="InterPro" id="IPR013130">
    <property type="entry name" value="Fe3_Rdtase_TM_dom"/>
</dbReference>
<dbReference type="InParanoid" id="D8SFH9"/>
<dbReference type="Gene3D" id="3.40.50.80">
    <property type="entry name" value="Nucleotide-binding domain of ferredoxin-NADP reductase (FNR) module"/>
    <property type="match status" value="1"/>
</dbReference>
<dbReference type="AlphaFoldDB" id="D8SFH9"/>
<evidence type="ECO:0000313" key="17">
    <source>
        <dbReference type="EMBL" id="EFJ16727.1"/>
    </source>
</evidence>
<dbReference type="GO" id="GO:0005886">
    <property type="term" value="C:plasma membrane"/>
    <property type="evidence" value="ECO:0000318"/>
    <property type="project" value="GO_Central"/>
</dbReference>
<dbReference type="InterPro" id="IPR013623">
    <property type="entry name" value="NADPH_Ox"/>
</dbReference>
<dbReference type="InterPro" id="IPR002048">
    <property type="entry name" value="EF_hand_dom"/>
</dbReference>
<dbReference type="SFLD" id="SFLDG01168">
    <property type="entry name" value="Ferric_reductase_subgroup_(FRE"/>
    <property type="match status" value="1"/>
</dbReference>
<evidence type="ECO:0000259" key="16">
    <source>
        <dbReference type="PROSITE" id="PS51384"/>
    </source>
</evidence>
<dbReference type="GO" id="GO:0004601">
    <property type="term" value="F:peroxidase activity"/>
    <property type="evidence" value="ECO:0007669"/>
    <property type="project" value="UniProtKB-KW"/>
</dbReference>